<dbReference type="NCBIfam" id="TIGR01733">
    <property type="entry name" value="AA-adenyl-dom"/>
    <property type="match status" value="1"/>
</dbReference>
<evidence type="ECO:0000313" key="6">
    <source>
        <dbReference type="EMBL" id="RQH51999.1"/>
    </source>
</evidence>
<dbReference type="InterPro" id="IPR010071">
    <property type="entry name" value="AA_adenyl_dom"/>
</dbReference>
<dbReference type="Pfam" id="PF00975">
    <property type="entry name" value="Thioesterase"/>
    <property type="match status" value="1"/>
</dbReference>
<dbReference type="GO" id="GO:0044550">
    <property type="term" value="P:secondary metabolite biosynthetic process"/>
    <property type="evidence" value="ECO:0007669"/>
    <property type="project" value="UniProtKB-ARBA"/>
</dbReference>
<dbReference type="Gene3D" id="3.30.559.30">
    <property type="entry name" value="Nonribosomal peptide synthetase, condensation domain"/>
    <property type="match status" value="1"/>
</dbReference>
<dbReference type="InterPro" id="IPR000873">
    <property type="entry name" value="AMP-dep_synth/lig_dom"/>
</dbReference>
<proteinExistence type="inferred from homology"/>
<dbReference type="SUPFAM" id="SSF53474">
    <property type="entry name" value="alpha/beta-Hydrolases"/>
    <property type="match status" value="1"/>
</dbReference>
<reference evidence="6 7" key="1">
    <citation type="journal article" date="2018" name="ACS Chem. Biol.">
        <title>Ketoreductase domain dysfunction expands chemodiversity: malyngamide biosynthesis in the cyanobacterium Okeania hirsuta.</title>
        <authorList>
            <person name="Moss N.A."/>
            <person name="Leao T."/>
            <person name="Rankin M."/>
            <person name="McCullough T.M."/>
            <person name="Qu P."/>
            <person name="Korobeynikov A."/>
            <person name="Smith J.L."/>
            <person name="Gerwick L."/>
            <person name="Gerwick W.H."/>
        </authorList>
    </citation>
    <scope>NUCLEOTIDE SEQUENCE [LARGE SCALE GENOMIC DNA]</scope>
    <source>
        <strain evidence="6 7">PAB10Feb10-1</strain>
    </source>
</reference>
<feature type="domain" description="Carrier" evidence="5">
    <location>
        <begin position="984"/>
        <end position="1059"/>
    </location>
</feature>
<dbReference type="Pfam" id="PF13193">
    <property type="entry name" value="AMP-binding_C"/>
    <property type="match status" value="1"/>
</dbReference>
<keyword evidence="4" id="KW-0597">Phosphoprotein</keyword>
<evidence type="ECO:0000313" key="7">
    <source>
        <dbReference type="Proteomes" id="UP000269154"/>
    </source>
</evidence>
<dbReference type="FunFam" id="3.40.50.12780:FF:000012">
    <property type="entry name" value="Non-ribosomal peptide synthetase"/>
    <property type="match status" value="1"/>
</dbReference>
<dbReference type="GO" id="GO:0031177">
    <property type="term" value="F:phosphopantetheine binding"/>
    <property type="evidence" value="ECO:0007669"/>
    <property type="project" value="TreeGrafter"/>
</dbReference>
<dbReference type="PROSITE" id="PS00455">
    <property type="entry name" value="AMP_BINDING"/>
    <property type="match status" value="1"/>
</dbReference>
<dbReference type="GO" id="GO:0003824">
    <property type="term" value="F:catalytic activity"/>
    <property type="evidence" value="ECO:0007669"/>
    <property type="project" value="InterPro"/>
</dbReference>
<dbReference type="EMBL" id="RCBY01000018">
    <property type="protein sequence ID" value="RQH51999.1"/>
    <property type="molecule type" value="Genomic_DNA"/>
</dbReference>
<dbReference type="FunFam" id="1.10.1200.10:FF:000005">
    <property type="entry name" value="Nonribosomal peptide synthetase 1"/>
    <property type="match status" value="1"/>
</dbReference>
<dbReference type="FunFam" id="2.30.38.10:FF:000001">
    <property type="entry name" value="Non-ribosomal peptide synthetase PvdI"/>
    <property type="match status" value="1"/>
</dbReference>
<dbReference type="Gene3D" id="3.40.50.980">
    <property type="match status" value="2"/>
</dbReference>
<keyword evidence="3" id="KW-0596">Phosphopantetheine</keyword>
<dbReference type="InterPro" id="IPR036736">
    <property type="entry name" value="ACP-like_sf"/>
</dbReference>
<dbReference type="GO" id="GO:0043041">
    <property type="term" value="P:amino acid activation for nonribosomal peptide biosynthetic process"/>
    <property type="evidence" value="ECO:0007669"/>
    <property type="project" value="TreeGrafter"/>
</dbReference>
<dbReference type="GO" id="GO:0008610">
    <property type="term" value="P:lipid biosynthetic process"/>
    <property type="evidence" value="ECO:0007669"/>
    <property type="project" value="UniProtKB-ARBA"/>
</dbReference>
<dbReference type="SUPFAM" id="SSF47336">
    <property type="entry name" value="ACP-like"/>
    <property type="match status" value="1"/>
</dbReference>
<dbReference type="Gene3D" id="2.30.38.10">
    <property type="entry name" value="Luciferase, Domain 3"/>
    <property type="match status" value="1"/>
</dbReference>
<evidence type="ECO:0000259" key="5">
    <source>
        <dbReference type="PROSITE" id="PS50075"/>
    </source>
</evidence>
<comment type="caution">
    <text evidence="6">The sequence shown here is derived from an EMBL/GenBank/DDBJ whole genome shotgun (WGS) entry which is preliminary data.</text>
</comment>
<accession>A0A3N6Q0J4</accession>
<dbReference type="Gene3D" id="3.40.50.1820">
    <property type="entry name" value="alpha/beta hydrolase"/>
    <property type="match status" value="1"/>
</dbReference>
<dbReference type="SUPFAM" id="SSF56801">
    <property type="entry name" value="Acetyl-CoA synthetase-like"/>
    <property type="match status" value="1"/>
</dbReference>
<dbReference type="InterPro" id="IPR020845">
    <property type="entry name" value="AMP-binding_CS"/>
</dbReference>
<evidence type="ECO:0000256" key="4">
    <source>
        <dbReference type="ARBA" id="ARBA00022553"/>
    </source>
</evidence>
<dbReference type="PROSITE" id="PS50075">
    <property type="entry name" value="CARRIER"/>
    <property type="match status" value="1"/>
</dbReference>
<dbReference type="FunFam" id="3.30.300.30:FF:000010">
    <property type="entry name" value="Enterobactin synthetase component F"/>
    <property type="match status" value="1"/>
</dbReference>
<evidence type="ECO:0000256" key="2">
    <source>
        <dbReference type="ARBA" id="ARBA00006432"/>
    </source>
</evidence>
<dbReference type="InterPro" id="IPR045851">
    <property type="entry name" value="AMP-bd_C_sf"/>
</dbReference>
<dbReference type="InterPro" id="IPR029058">
    <property type="entry name" value="AB_hydrolase_fold"/>
</dbReference>
<dbReference type="CDD" id="cd17651">
    <property type="entry name" value="A_NRPS_VisG_like"/>
    <property type="match status" value="1"/>
</dbReference>
<dbReference type="InterPro" id="IPR009081">
    <property type="entry name" value="PP-bd_ACP"/>
</dbReference>
<name>A0A3N6Q0J4_9CYAN</name>
<comment type="similarity">
    <text evidence="2">Belongs to the ATP-dependent AMP-binding enzyme family.</text>
</comment>
<dbReference type="PANTHER" id="PTHR45527">
    <property type="entry name" value="NONRIBOSOMAL PEPTIDE SYNTHETASE"/>
    <property type="match status" value="1"/>
</dbReference>
<dbReference type="GO" id="GO:0005829">
    <property type="term" value="C:cytosol"/>
    <property type="evidence" value="ECO:0007669"/>
    <property type="project" value="TreeGrafter"/>
</dbReference>
<dbReference type="OrthoDB" id="9778383at2"/>
<evidence type="ECO:0000256" key="3">
    <source>
        <dbReference type="ARBA" id="ARBA00022450"/>
    </source>
</evidence>
<dbReference type="InterPro" id="IPR001031">
    <property type="entry name" value="Thioesterase"/>
</dbReference>
<dbReference type="Gene3D" id="3.30.559.10">
    <property type="entry name" value="Chloramphenicol acetyltransferase-like domain"/>
    <property type="match status" value="1"/>
</dbReference>
<keyword evidence="7" id="KW-1185">Reference proteome</keyword>
<evidence type="ECO:0000256" key="1">
    <source>
        <dbReference type="ARBA" id="ARBA00001957"/>
    </source>
</evidence>
<dbReference type="Pfam" id="PF00550">
    <property type="entry name" value="PP-binding"/>
    <property type="match status" value="1"/>
</dbReference>
<dbReference type="Pfam" id="PF00668">
    <property type="entry name" value="Condensation"/>
    <property type="match status" value="1"/>
</dbReference>
<dbReference type="InterPro" id="IPR025110">
    <property type="entry name" value="AMP-bd_C"/>
</dbReference>
<organism evidence="6 7">
    <name type="scientific">Okeania hirsuta</name>
    <dbReference type="NCBI Taxonomy" id="1458930"/>
    <lineage>
        <taxon>Bacteria</taxon>
        <taxon>Bacillati</taxon>
        <taxon>Cyanobacteriota</taxon>
        <taxon>Cyanophyceae</taxon>
        <taxon>Oscillatoriophycideae</taxon>
        <taxon>Oscillatoriales</taxon>
        <taxon>Microcoleaceae</taxon>
        <taxon>Okeania</taxon>
    </lineage>
</organism>
<dbReference type="SUPFAM" id="SSF52777">
    <property type="entry name" value="CoA-dependent acyltransferases"/>
    <property type="match status" value="2"/>
</dbReference>
<dbReference type="Gene3D" id="1.10.1200.10">
    <property type="entry name" value="ACP-like"/>
    <property type="match status" value="1"/>
</dbReference>
<sequence>MFAKLKRNQILSTLRSISTSYIQQANWFLYKFKATGLTDKVSVAFQIKSPLDIQSVKDTLQVLIERHSILRSIYYEQDGKIVQTIQENVDINFEQISASSWSDEELEGHLSDSLKRPFNLENSGVFRACLFKRSVTENILLLTVHQIAGDWESLLILVNEFVALYESKINHESLDLPILNKSYEDYIQKELDLLNSSEGKQLGDYWQQNLADELPVLELPTNSPRPTIRTYNGKSIRRTINLQLSQQIQQLAKTETVKVEEILLAVFKVLLYRYTGEEDLLVGLLQNRENQPLFPGVIGNFTNVTVIRDSISGNLKFTDFLTQVSKKVFETESYKDYQFALLVQQLKLSNLSYPPICQAAFGYYKFDKLFNAKELELEYYQLPQQKVDFELSLEAIQLEEYFWVDWKYNSDVLAAETVTQIAEHFQNLLIAIIENPQTEVDKLPILSEREKQQILVEWNNTKTDYPQGKCIHELFESQVEKNSDGIAVIFEDKKLTYSELNAKANQLAQYLQKLGVKPETHLGICVERSLEMVVGILGILKAGGAYVPLDSSYPSERLAYMLADAQVSVLLTQESLVTSLPEHQAQVVCLDKDWEAIAQLPTENLAKVAKPENLGYIIYTSGSTGKPKGVAMSQRALVNLIMWQQQEAIIGEGAKTLQFAPISFDVSFQEIFSTLYSGGTLVLVSPEVRRDSFALMQFMVDNEVDKLFVPFVALQQLATVAAQCQTLPQLREIVTAGEQLQITPDLIELMKRLPNCRLQNQYGPSESHVVSAYTLQGTAVNWPALPPIGRPIANNQLYILSRDLQPLPMGVPGELYIGGVGVANGYLNRPELTAEKFISNPFSDRGKSRLYKTGDLARYLPDGNIEFIGRIDNQVKIRGFRIEIGEIETTISQHPTVKETVVLAREDNPGNKRLVAYIVPETEANQEIVSQLKQYLKQKLAEYMVPSAFVVLSQLPLTPNGKVNRRALPVPDISSFSESNNIVAPRDDIEGKLAEIWSNILNINPVGIKNNFFELGGHSVLAVNLMAKIQQKFAKQLPLSTLFTNPTIEDLASLIRGENQVISSSLVPLQTQGNKQPFFCVHPAGGHVFYYQELSRYLGNNQPFYGLQAQGFNEGEKIFTNVEDMAEFYIKTIQEFQPEGPYQIGGWSFGGVVAFEMAQQLLQQGQKVSLLALLDPWVPILLDHNKKIDNLYMRGVLSRYFGGMFGITNLVSEDELIGLSSEEQIEFIIDKAEKLELFPQEATREQNRRFIDVIIGTLKATYSYKRRPYSGKVTVFRAEEKHPHGIDPQLVWVEMYAILDVVDMEVVMVPGNHFTFIKEPNNKVLAERLSEHLK</sequence>
<dbReference type="FunFam" id="3.40.50.980:FF:000001">
    <property type="entry name" value="Non-ribosomal peptide synthetase"/>
    <property type="match status" value="1"/>
</dbReference>
<comment type="cofactor">
    <cofactor evidence="1">
        <name>pantetheine 4'-phosphate</name>
        <dbReference type="ChEBI" id="CHEBI:47942"/>
    </cofactor>
</comment>
<dbReference type="Gene3D" id="3.30.300.30">
    <property type="match status" value="1"/>
</dbReference>
<dbReference type="Proteomes" id="UP000269154">
    <property type="component" value="Unassembled WGS sequence"/>
</dbReference>
<dbReference type="InterPro" id="IPR023213">
    <property type="entry name" value="CAT-like_dom_sf"/>
</dbReference>
<dbReference type="Pfam" id="PF00501">
    <property type="entry name" value="AMP-binding"/>
    <property type="match status" value="1"/>
</dbReference>
<dbReference type="InterPro" id="IPR001242">
    <property type="entry name" value="Condensation_dom"/>
</dbReference>
<dbReference type="PANTHER" id="PTHR45527:SF14">
    <property type="entry name" value="PLIPASTATIN SYNTHASE SUBUNIT B"/>
    <property type="match status" value="1"/>
</dbReference>
<protein>
    <submittedName>
        <fullName evidence="6">Non-ribosomal peptide synthetase</fullName>
    </submittedName>
</protein>
<gene>
    <name evidence="6" type="ORF">D5R40_05420</name>
</gene>